<proteinExistence type="inferred from homology"/>
<name>A0ABV9Z072_9HYPH</name>
<feature type="transmembrane region" description="Helical" evidence="6">
    <location>
        <begin position="35"/>
        <end position="52"/>
    </location>
</feature>
<organism evidence="8 9">
    <name type="scientific">Flaviflagellibacter deserti</name>
    <dbReference type="NCBI Taxonomy" id="2267266"/>
    <lineage>
        <taxon>Bacteria</taxon>
        <taxon>Pseudomonadati</taxon>
        <taxon>Pseudomonadota</taxon>
        <taxon>Alphaproteobacteria</taxon>
        <taxon>Hyphomicrobiales</taxon>
        <taxon>Flaviflagellibacter</taxon>
    </lineage>
</organism>
<evidence type="ECO:0000256" key="5">
    <source>
        <dbReference type="ARBA" id="ARBA00023136"/>
    </source>
</evidence>
<feature type="domain" description="EamA" evidence="7">
    <location>
        <begin position="162"/>
        <end position="290"/>
    </location>
</feature>
<dbReference type="PANTHER" id="PTHR22911">
    <property type="entry name" value="ACYL-MALONYL CONDENSING ENZYME-RELATED"/>
    <property type="match status" value="1"/>
</dbReference>
<feature type="transmembrane region" description="Helical" evidence="6">
    <location>
        <begin position="73"/>
        <end position="90"/>
    </location>
</feature>
<keyword evidence="5 6" id="KW-0472">Membrane</keyword>
<evidence type="ECO:0000256" key="6">
    <source>
        <dbReference type="SAM" id="Phobius"/>
    </source>
</evidence>
<accession>A0ABV9Z072</accession>
<feature type="transmembrane region" description="Helical" evidence="6">
    <location>
        <begin position="249"/>
        <end position="268"/>
    </location>
</feature>
<comment type="subcellular location">
    <subcellularLocation>
        <location evidence="1">Membrane</location>
        <topology evidence="1">Multi-pass membrane protein</topology>
    </subcellularLocation>
</comment>
<keyword evidence="4 6" id="KW-1133">Transmembrane helix</keyword>
<dbReference type="RefSeq" id="WP_114955841.1">
    <property type="nucleotide sequence ID" value="NZ_JBHSJF010000006.1"/>
</dbReference>
<feature type="transmembrane region" description="Helical" evidence="6">
    <location>
        <begin position="274"/>
        <end position="293"/>
    </location>
</feature>
<reference evidence="9" key="1">
    <citation type="journal article" date="2019" name="Int. J. Syst. Evol. Microbiol.">
        <title>The Global Catalogue of Microorganisms (GCM) 10K type strain sequencing project: providing services to taxonomists for standard genome sequencing and annotation.</title>
        <authorList>
            <consortium name="The Broad Institute Genomics Platform"/>
            <consortium name="The Broad Institute Genome Sequencing Center for Infectious Disease"/>
            <person name="Wu L."/>
            <person name="Ma J."/>
        </authorList>
    </citation>
    <scope>NUCLEOTIDE SEQUENCE [LARGE SCALE GENOMIC DNA]</scope>
    <source>
        <strain evidence="9">CGMCC 1.16444</strain>
    </source>
</reference>
<protein>
    <submittedName>
        <fullName evidence="8">DMT family transporter</fullName>
    </submittedName>
</protein>
<comment type="caution">
    <text evidence="8">The sequence shown here is derived from an EMBL/GenBank/DDBJ whole genome shotgun (WGS) entry which is preliminary data.</text>
</comment>
<sequence>MLTGILLKICSAFAFTVMAALIRMIGDDVPTGEIVFFRSALALVPILVWFGLHGEIRSAVRTASIGGHLIRTTVGAAAMFCMFAGLARLSLPDSTMLTYASPLMVVGLAAVILREPLHLARLFAVLIGLVGVGVMLWPHLANGDLVASLSVGSTGANRTSEGFLFALAGAFFTACAMVQVRRLVQSEATAAIVFYFSSFSALFALFTLPWGWVVPDMKTMAILVTIGFLGGVGQILLTQGYRYAEASVIAPFEYTTLIWSLGIGWFAFGDLPDLFALFGGLIVIGSGMIVIAHERRRGIERAKAREAEAPPG</sequence>
<evidence type="ECO:0000256" key="3">
    <source>
        <dbReference type="ARBA" id="ARBA00022692"/>
    </source>
</evidence>
<comment type="similarity">
    <text evidence="2">Belongs to the drug/metabolite transporter (DMT) superfamily. 10 TMS drug/metabolite exporter (DME) (TC 2.A.7.3) family.</text>
</comment>
<dbReference type="Pfam" id="PF00892">
    <property type="entry name" value="EamA"/>
    <property type="match status" value="2"/>
</dbReference>
<keyword evidence="9" id="KW-1185">Reference proteome</keyword>
<feature type="transmembrane region" description="Helical" evidence="6">
    <location>
        <begin position="96"/>
        <end position="113"/>
    </location>
</feature>
<feature type="transmembrane region" description="Helical" evidence="6">
    <location>
        <begin position="160"/>
        <end position="180"/>
    </location>
</feature>
<evidence type="ECO:0000259" key="7">
    <source>
        <dbReference type="Pfam" id="PF00892"/>
    </source>
</evidence>
<dbReference type="InterPro" id="IPR037185">
    <property type="entry name" value="EmrE-like"/>
</dbReference>
<evidence type="ECO:0000256" key="1">
    <source>
        <dbReference type="ARBA" id="ARBA00004141"/>
    </source>
</evidence>
<evidence type="ECO:0000256" key="4">
    <source>
        <dbReference type="ARBA" id="ARBA00022989"/>
    </source>
</evidence>
<dbReference type="InterPro" id="IPR000620">
    <property type="entry name" value="EamA_dom"/>
</dbReference>
<feature type="transmembrane region" description="Helical" evidence="6">
    <location>
        <begin position="219"/>
        <end position="237"/>
    </location>
</feature>
<keyword evidence="3 6" id="KW-0812">Transmembrane</keyword>
<feature type="domain" description="EamA" evidence="7">
    <location>
        <begin position="3"/>
        <end position="136"/>
    </location>
</feature>
<feature type="transmembrane region" description="Helical" evidence="6">
    <location>
        <begin position="192"/>
        <end position="213"/>
    </location>
</feature>
<evidence type="ECO:0000256" key="2">
    <source>
        <dbReference type="ARBA" id="ARBA00009853"/>
    </source>
</evidence>
<evidence type="ECO:0000313" key="8">
    <source>
        <dbReference type="EMBL" id="MFC5068243.1"/>
    </source>
</evidence>
<dbReference type="PANTHER" id="PTHR22911:SF6">
    <property type="entry name" value="SOLUTE CARRIER FAMILY 35 MEMBER G1"/>
    <property type="match status" value="1"/>
</dbReference>
<dbReference type="SUPFAM" id="SSF103481">
    <property type="entry name" value="Multidrug resistance efflux transporter EmrE"/>
    <property type="match status" value="2"/>
</dbReference>
<gene>
    <name evidence="8" type="ORF">ACFPFW_09480</name>
</gene>
<feature type="transmembrane region" description="Helical" evidence="6">
    <location>
        <begin position="120"/>
        <end position="140"/>
    </location>
</feature>
<dbReference type="Proteomes" id="UP001595796">
    <property type="component" value="Unassembled WGS sequence"/>
</dbReference>
<dbReference type="EMBL" id="JBHSJF010000006">
    <property type="protein sequence ID" value="MFC5068243.1"/>
    <property type="molecule type" value="Genomic_DNA"/>
</dbReference>
<evidence type="ECO:0000313" key="9">
    <source>
        <dbReference type="Proteomes" id="UP001595796"/>
    </source>
</evidence>